<reference evidence="1 2" key="1">
    <citation type="journal article" date="2019" name="Sci. Rep.">
        <title>Orb-weaving spider Araneus ventricosus genome elucidates the spidroin gene catalogue.</title>
        <authorList>
            <person name="Kono N."/>
            <person name="Nakamura H."/>
            <person name="Ohtoshi R."/>
            <person name="Moran D.A.P."/>
            <person name="Shinohara A."/>
            <person name="Yoshida Y."/>
            <person name="Fujiwara M."/>
            <person name="Mori M."/>
            <person name="Tomita M."/>
            <person name="Arakawa K."/>
        </authorList>
    </citation>
    <scope>NUCLEOTIDE SEQUENCE [LARGE SCALE GENOMIC DNA]</scope>
</reference>
<sequence>MISHDTPKVSRANSILTSVRRKKGLMSEISDNSRDNFQLDARSCICREIVTPCGLGKSRFRDGRIPGSKLDSTEDPSFIWACYTSNH</sequence>
<name>A0A4Y2VB37_ARAVE</name>
<proteinExistence type="predicted"/>
<accession>A0A4Y2VB37</accession>
<evidence type="ECO:0000313" key="2">
    <source>
        <dbReference type="Proteomes" id="UP000499080"/>
    </source>
</evidence>
<dbReference type="EMBL" id="BGPR01045550">
    <property type="protein sequence ID" value="GBO22473.1"/>
    <property type="molecule type" value="Genomic_DNA"/>
</dbReference>
<evidence type="ECO:0000313" key="1">
    <source>
        <dbReference type="EMBL" id="GBO22473.1"/>
    </source>
</evidence>
<dbReference type="AlphaFoldDB" id="A0A4Y2VB37"/>
<keyword evidence="2" id="KW-1185">Reference proteome</keyword>
<feature type="non-terminal residue" evidence="1">
    <location>
        <position position="87"/>
    </location>
</feature>
<gene>
    <name evidence="1" type="ORF">AVEN_127463_1</name>
</gene>
<comment type="caution">
    <text evidence="1">The sequence shown here is derived from an EMBL/GenBank/DDBJ whole genome shotgun (WGS) entry which is preliminary data.</text>
</comment>
<protein>
    <submittedName>
        <fullName evidence="1">Uncharacterized protein</fullName>
    </submittedName>
</protein>
<organism evidence="1 2">
    <name type="scientific">Araneus ventricosus</name>
    <name type="common">Orbweaver spider</name>
    <name type="synonym">Epeira ventricosa</name>
    <dbReference type="NCBI Taxonomy" id="182803"/>
    <lineage>
        <taxon>Eukaryota</taxon>
        <taxon>Metazoa</taxon>
        <taxon>Ecdysozoa</taxon>
        <taxon>Arthropoda</taxon>
        <taxon>Chelicerata</taxon>
        <taxon>Arachnida</taxon>
        <taxon>Araneae</taxon>
        <taxon>Araneomorphae</taxon>
        <taxon>Entelegynae</taxon>
        <taxon>Araneoidea</taxon>
        <taxon>Araneidae</taxon>
        <taxon>Araneus</taxon>
    </lineage>
</organism>
<dbReference type="Proteomes" id="UP000499080">
    <property type="component" value="Unassembled WGS sequence"/>
</dbReference>